<proteinExistence type="inferred from homology"/>
<evidence type="ECO:0000256" key="6">
    <source>
        <dbReference type="RuleBase" id="RU363041"/>
    </source>
</evidence>
<dbReference type="AlphaFoldDB" id="A0A084GKM1"/>
<dbReference type="Proteomes" id="UP000028549">
    <property type="component" value="Unassembled WGS sequence"/>
</dbReference>
<keyword evidence="8" id="KW-1185">Reference proteome</keyword>
<feature type="transmembrane region" description="Helical" evidence="6">
    <location>
        <begin position="252"/>
        <end position="270"/>
    </location>
</feature>
<feature type="transmembrane region" description="Helical" evidence="6">
    <location>
        <begin position="160"/>
        <end position="181"/>
    </location>
</feature>
<reference evidence="7 8" key="1">
    <citation type="journal article" date="2005" name="Int. J. Syst. Evol. Microbiol.">
        <title>Bacillus cibi sp. nov., isolated from jeotgal, a traditional Korean fermented seafood.</title>
        <authorList>
            <person name="Yoon J.H."/>
            <person name="Lee C.H."/>
            <person name="Oh T.K."/>
        </authorList>
    </citation>
    <scope>NUCLEOTIDE SEQUENCE [LARGE SCALE GENOMIC DNA]</scope>
    <source>
        <strain evidence="7 8">DSM 16189</strain>
    </source>
</reference>
<feature type="transmembrane region" description="Helical" evidence="6">
    <location>
        <begin position="187"/>
        <end position="210"/>
    </location>
</feature>
<dbReference type="PANTHER" id="PTHR43701">
    <property type="entry name" value="MEMBRANE TRANSPORTER PROTEIN MJ0441-RELATED"/>
    <property type="match status" value="1"/>
</dbReference>
<dbReference type="InterPro" id="IPR051598">
    <property type="entry name" value="TSUP/Inactive_protease-like"/>
</dbReference>
<comment type="similarity">
    <text evidence="2 6">Belongs to the 4-toluene sulfonate uptake permease (TSUP) (TC 2.A.102) family.</text>
</comment>
<evidence type="ECO:0000256" key="4">
    <source>
        <dbReference type="ARBA" id="ARBA00022989"/>
    </source>
</evidence>
<comment type="subcellular location">
    <subcellularLocation>
        <location evidence="6">Cell membrane</location>
        <topology evidence="6">Multi-pass membrane protein</topology>
    </subcellularLocation>
    <subcellularLocation>
        <location evidence="1">Membrane</location>
        <topology evidence="1">Multi-pass membrane protein</topology>
    </subcellularLocation>
</comment>
<keyword evidence="3 6" id="KW-0812">Transmembrane</keyword>
<organism evidence="7 8">
    <name type="scientific">Metabacillus indicus</name>
    <name type="common">Bacillus indicus</name>
    <dbReference type="NCBI Taxonomy" id="246786"/>
    <lineage>
        <taxon>Bacteria</taxon>
        <taxon>Bacillati</taxon>
        <taxon>Bacillota</taxon>
        <taxon>Bacilli</taxon>
        <taxon>Bacillales</taxon>
        <taxon>Bacillaceae</taxon>
        <taxon>Metabacillus</taxon>
    </lineage>
</organism>
<dbReference type="Pfam" id="PF01925">
    <property type="entry name" value="TauE"/>
    <property type="match status" value="1"/>
</dbReference>
<feature type="transmembrane region" description="Helical" evidence="6">
    <location>
        <begin position="222"/>
        <end position="246"/>
    </location>
</feature>
<sequence length="274" mass="29096">MEWIFLIFIGFIAGTIGSLVGLGGGIIVVPAMLFSSGFFTIFEGVSPQTAVGTSLLVVIFTGLSSTLAYMKKKKVDYRSGLIFFIGSGPGGIIGAYVNQYLNTDSFSLYFGLFMIFVSVLLMLRDRLKPSARQPGEKEIVRTYQGEQGAEGVYFYKPVPAIIISFGVGFLSGLFGIGGGALMVPAMIILFFFPAHIAVATSMFIIFLSGLTSSVMHAALGNINWLFALALIPGAWAGGKAGALIASKLSGKALISLLRIVLILAGLKLIYEGVF</sequence>
<dbReference type="PANTHER" id="PTHR43701:SF2">
    <property type="entry name" value="MEMBRANE TRANSPORTER PROTEIN YJNA-RELATED"/>
    <property type="match status" value="1"/>
</dbReference>
<gene>
    <name evidence="7" type="ORF">GS18_0218015</name>
</gene>
<dbReference type="OrthoDB" id="9780109at2"/>
<dbReference type="InterPro" id="IPR002781">
    <property type="entry name" value="TM_pro_TauE-like"/>
</dbReference>
<dbReference type="GO" id="GO:0005886">
    <property type="term" value="C:plasma membrane"/>
    <property type="evidence" value="ECO:0007669"/>
    <property type="project" value="UniProtKB-SubCell"/>
</dbReference>
<evidence type="ECO:0000256" key="2">
    <source>
        <dbReference type="ARBA" id="ARBA00009142"/>
    </source>
</evidence>
<dbReference type="EMBL" id="JNVC02000015">
    <property type="protein sequence ID" value="KEZ47883.1"/>
    <property type="molecule type" value="Genomic_DNA"/>
</dbReference>
<feature type="transmembrane region" description="Helical" evidence="6">
    <location>
        <begin position="49"/>
        <end position="69"/>
    </location>
</feature>
<evidence type="ECO:0000313" key="8">
    <source>
        <dbReference type="Proteomes" id="UP000028549"/>
    </source>
</evidence>
<evidence type="ECO:0000256" key="3">
    <source>
        <dbReference type="ARBA" id="ARBA00022692"/>
    </source>
</evidence>
<evidence type="ECO:0000256" key="1">
    <source>
        <dbReference type="ARBA" id="ARBA00004141"/>
    </source>
</evidence>
<keyword evidence="5 6" id="KW-0472">Membrane</keyword>
<keyword evidence="6" id="KW-1003">Cell membrane</keyword>
<evidence type="ECO:0000313" key="7">
    <source>
        <dbReference type="EMBL" id="KEZ47883.1"/>
    </source>
</evidence>
<keyword evidence="4 6" id="KW-1133">Transmembrane helix</keyword>
<feature type="transmembrane region" description="Helical" evidence="6">
    <location>
        <begin position="5"/>
        <end position="29"/>
    </location>
</feature>
<name>A0A084GKM1_METID</name>
<dbReference type="RefSeq" id="WP_029566664.1">
    <property type="nucleotide sequence ID" value="NZ_JNVC02000015.1"/>
</dbReference>
<comment type="caution">
    <text evidence="7">The sequence shown here is derived from an EMBL/GenBank/DDBJ whole genome shotgun (WGS) entry which is preliminary data.</text>
</comment>
<feature type="transmembrane region" description="Helical" evidence="6">
    <location>
        <begin position="81"/>
        <end position="100"/>
    </location>
</feature>
<accession>A0A084GKM1</accession>
<dbReference type="STRING" id="246786.GS18_0218015"/>
<feature type="transmembrane region" description="Helical" evidence="6">
    <location>
        <begin position="106"/>
        <end position="123"/>
    </location>
</feature>
<evidence type="ECO:0000256" key="5">
    <source>
        <dbReference type="ARBA" id="ARBA00023136"/>
    </source>
</evidence>
<protein>
    <recommendedName>
        <fullName evidence="6">Probable membrane transporter protein</fullName>
    </recommendedName>
</protein>